<evidence type="ECO:0000256" key="7">
    <source>
        <dbReference type="ARBA" id="ARBA00066461"/>
    </source>
</evidence>
<proteinExistence type="inferred from homology"/>
<accession>A0A1I1HT49</accession>
<sequence>MSAPDTKVMERARRAACVAAKHAAAVDLDERFPYEGHAALKAEGLLGLSVPGEYGGLDCDARTAVAVVEEVAAACASTAALLLTWAGPAGALAAYGTKVQKNRYLPAIASGDCALSFALTEDHCGSDAGAIRATATRAGDDWVLEGRKAWIGNAINADLTLVAVKTDPAQRSRGVTTFLVDKGTAGVRVEEMYSKMGARGTRHGDLRLEAARVPATQVLGEVGRGLPQMLHSLDYIRLLTAAHALGIARAAHDSAVTYASERETFGQKLFTHQAIGFSIADCATWIHAARLITVDAATRLDKGEDIGAAAAMAKLHASETATRVAHAAIQVHGAWGLLKGNVAERAYRDARVTEIWDGTSEIQRLIITRSIFGRG</sequence>
<evidence type="ECO:0000259" key="11">
    <source>
        <dbReference type="Pfam" id="PF00441"/>
    </source>
</evidence>
<evidence type="ECO:0000256" key="4">
    <source>
        <dbReference type="ARBA" id="ARBA00022827"/>
    </source>
</evidence>
<evidence type="ECO:0000259" key="12">
    <source>
        <dbReference type="Pfam" id="PF02770"/>
    </source>
</evidence>
<organism evidence="14 15">
    <name type="scientific">Tropicimonas isoalkanivorans</name>
    <dbReference type="NCBI Taxonomy" id="441112"/>
    <lineage>
        <taxon>Bacteria</taxon>
        <taxon>Pseudomonadati</taxon>
        <taxon>Pseudomonadota</taxon>
        <taxon>Alphaproteobacteria</taxon>
        <taxon>Rhodobacterales</taxon>
        <taxon>Roseobacteraceae</taxon>
        <taxon>Tropicimonas</taxon>
    </lineage>
</organism>
<dbReference type="SUPFAM" id="SSF47203">
    <property type="entry name" value="Acyl-CoA dehydrogenase C-terminal domain-like"/>
    <property type="match status" value="1"/>
</dbReference>
<dbReference type="OrthoDB" id="9775090at2"/>
<dbReference type="Gene3D" id="2.40.110.10">
    <property type="entry name" value="Butyryl-CoA Dehydrogenase, subunit A, domain 2"/>
    <property type="match status" value="1"/>
</dbReference>
<comment type="similarity">
    <text evidence="2 10">Belongs to the acyl-CoA dehydrogenase family.</text>
</comment>
<feature type="domain" description="Acyl-CoA dehydrogenase/oxidase C-terminal" evidence="11">
    <location>
        <begin position="223"/>
        <end position="371"/>
    </location>
</feature>
<dbReference type="FunFam" id="1.20.140.10:FF:000004">
    <property type="entry name" value="Acyl-CoA dehydrogenase FadE25"/>
    <property type="match status" value="1"/>
</dbReference>
<dbReference type="InterPro" id="IPR013786">
    <property type="entry name" value="AcylCoA_DH/ox_N"/>
</dbReference>
<evidence type="ECO:0000313" key="14">
    <source>
        <dbReference type="EMBL" id="SFC27041.1"/>
    </source>
</evidence>
<dbReference type="Proteomes" id="UP000198728">
    <property type="component" value="Unassembled WGS sequence"/>
</dbReference>
<dbReference type="RefSeq" id="WP_093360240.1">
    <property type="nucleotide sequence ID" value="NZ_FOLG01000003.1"/>
</dbReference>
<evidence type="ECO:0000256" key="1">
    <source>
        <dbReference type="ARBA" id="ARBA00001974"/>
    </source>
</evidence>
<keyword evidence="5 10" id="KW-0560">Oxidoreductase</keyword>
<evidence type="ECO:0000256" key="10">
    <source>
        <dbReference type="RuleBase" id="RU362125"/>
    </source>
</evidence>
<dbReference type="Pfam" id="PF00441">
    <property type="entry name" value="Acyl-CoA_dh_1"/>
    <property type="match status" value="1"/>
</dbReference>
<reference evidence="14 15" key="1">
    <citation type="submission" date="2016-10" db="EMBL/GenBank/DDBJ databases">
        <authorList>
            <person name="de Groot N.N."/>
        </authorList>
    </citation>
    <scope>NUCLEOTIDE SEQUENCE [LARGE SCALE GENOMIC DNA]</scope>
    <source>
        <strain evidence="14 15">DSM 19548</strain>
    </source>
</reference>
<dbReference type="InterPro" id="IPR009100">
    <property type="entry name" value="AcylCoA_DH/oxidase_NM_dom_sf"/>
</dbReference>
<feature type="domain" description="Acyl-CoA oxidase/dehydrogenase middle" evidence="12">
    <location>
        <begin position="116"/>
        <end position="209"/>
    </location>
</feature>
<keyword evidence="4 10" id="KW-0274">FAD</keyword>
<dbReference type="SUPFAM" id="SSF56645">
    <property type="entry name" value="Acyl-CoA dehydrogenase NM domain-like"/>
    <property type="match status" value="1"/>
</dbReference>
<protein>
    <recommendedName>
        <fullName evidence="8">3-sulfinopropanoyl-CoA desulfinase</fullName>
        <ecNumber evidence="7">3.13.1.4</ecNumber>
    </recommendedName>
    <alternativeName>
        <fullName evidence="9">3-sulfinopropionyl coenzyme A desulfinase</fullName>
    </alternativeName>
</protein>
<dbReference type="InterPro" id="IPR036250">
    <property type="entry name" value="AcylCo_DH-like_C"/>
</dbReference>
<keyword evidence="15" id="KW-1185">Reference proteome</keyword>
<keyword evidence="3 10" id="KW-0285">Flavoprotein</keyword>
<dbReference type="Pfam" id="PF02771">
    <property type="entry name" value="Acyl-CoA_dh_N"/>
    <property type="match status" value="1"/>
</dbReference>
<evidence type="ECO:0000256" key="8">
    <source>
        <dbReference type="ARBA" id="ARBA00068311"/>
    </source>
</evidence>
<dbReference type="PANTHER" id="PTHR43884:SF12">
    <property type="entry name" value="ISOVALERYL-COA DEHYDROGENASE, MITOCHONDRIAL-RELATED"/>
    <property type="match status" value="1"/>
</dbReference>
<gene>
    <name evidence="14" type="ORF">SAMN04488094_103273</name>
</gene>
<dbReference type="FunFam" id="2.40.110.10:FF:000002">
    <property type="entry name" value="Acyl-CoA dehydrogenase fadE12"/>
    <property type="match status" value="1"/>
</dbReference>
<comment type="catalytic activity">
    <reaction evidence="6">
        <text>3-sulfinopropanoyl-CoA + H2O = propanoyl-CoA + sulfite + H(+)</text>
        <dbReference type="Rhea" id="RHEA:41624"/>
        <dbReference type="ChEBI" id="CHEBI:15377"/>
        <dbReference type="ChEBI" id="CHEBI:15378"/>
        <dbReference type="ChEBI" id="CHEBI:17359"/>
        <dbReference type="ChEBI" id="CHEBI:57392"/>
        <dbReference type="ChEBI" id="CHEBI:78349"/>
        <dbReference type="EC" id="3.13.1.4"/>
    </reaction>
    <physiologicalReaction direction="left-to-right" evidence="6">
        <dbReference type="Rhea" id="RHEA:41625"/>
    </physiologicalReaction>
</comment>
<dbReference type="GO" id="GO:0050660">
    <property type="term" value="F:flavin adenine dinucleotide binding"/>
    <property type="evidence" value="ECO:0007669"/>
    <property type="project" value="InterPro"/>
</dbReference>
<dbReference type="EMBL" id="FOLG01000003">
    <property type="protein sequence ID" value="SFC27041.1"/>
    <property type="molecule type" value="Genomic_DNA"/>
</dbReference>
<evidence type="ECO:0000259" key="13">
    <source>
        <dbReference type="Pfam" id="PF02771"/>
    </source>
</evidence>
<dbReference type="Gene3D" id="1.20.140.10">
    <property type="entry name" value="Butyryl-CoA Dehydrogenase, subunit A, domain 3"/>
    <property type="match status" value="1"/>
</dbReference>
<evidence type="ECO:0000256" key="6">
    <source>
        <dbReference type="ARBA" id="ARBA00052938"/>
    </source>
</evidence>
<dbReference type="EC" id="3.13.1.4" evidence="7"/>
<dbReference type="Gene3D" id="1.10.540.10">
    <property type="entry name" value="Acyl-CoA dehydrogenase/oxidase, N-terminal domain"/>
    <property type="match status" value="1"/>
</dbReference>
<dbReference type="Pfam" id="PF02770">
    <property type="entry name" value="Acyl-CoA_dh_M"/>
    <property type="match status" value="1"/>
</dbReference>
<feature type="domain" description="Acyl-CoA dehydrogenase/oxidase N-terminal" evidence="13">
    <location>
        <begin position="18"/>
        <end position="112"/>
    </location>
</feature>
<dbReference type="PIRSF" id="PIRSF016578">
    <property type="entry name" value="HsaA"/>
    <property type="match status" value="1"/>
</dbReference>
<dbReference type="AlphaFoldDB" id="A0A1I1HT49"/>
<name>A0A1I1HT49_9RHOB</name>
<evidence type="ECO:0000256" key="9">
    <source>
        <dbReference type="ARBA" id="ARBA00075603"/>
    </source>
</evidence>
<dbReference type="InterPro" id="IPR006091">
    <property type="entry name" value="Acyl-CoA_Oxase/DH_mid-dom"/>
</dbReference>
<evidence type="ECO:0000256" key="2">
    <source>
        <dbReference type="ARBA" id="ARBA00009347"/>
    </source>
</evidence>
<dbReference type="InterPro" id="IPR046373">
    <property type="entry name" value="Acyl-CoA_Oxase/DH_mid-dom_sf"/>
</dbReference>
<dbReference type="InterPro" id="IPR009075">
    <property type="entry name" value="AcylCo_DH/oxidase_C"/>
</dbReference>
<evidence type="ECO:0000256" key="3">
    <source>
        <dbReference type="ARBA" id="ARBA00022630"/>
    </source>
</evidence>
<dbReference type="PANTHER" id="PTHR43884">
    <property type="entry name" value="ACYL-COA DEHYDROGENASE"/>
    <property type="match status" value="1"/>
</dbReference>
<evidence type="ECO:0000313" key="15">
    <source>
        <dbReference type="Proteomes" id="UP000198728"/>
    </source>
</evidence>
<dbReference type="STRING" id="441112.SAMN04488094_103273"/>
<dbReference type="InterPro" id="IPR037069">
    <property type="entry name" value="AcylCoA_DH/ox_N_sf"/>
</dbReference>
<evidence type="ECO:0000256" key="5">
    <source>
        <dbReference type="ARBA" id="ARBA00023002"/>
    </source>
</evidence>
<dbReference type="GO" id="GO:0003995">
    <property type="term" value="F:acyl-CoA dehydrogenase activity"/>
    <property type="evidence" value="ECO:0007669"/>
    <property type="project" value="TreeGrafter"/>
</dbReference>
<comment type="cofactor">
    <cofactor evidence="1 10">
        <name>FAD</name>
        <dbReference type="ChEBI" id="CHEBI:57692"/>
    </cofactor>
</comment>